<protein>
    <submittedName>
        <fullName evidence="1">Uncharacterized protein</fullName>
    </submittedName>
</protein>
<proteinExistence type="predicted"/>
<organism evidence="1">
    <name type="scientific">marine sediment metagenome</name>
    <dbReference type="NCBI Taxonomy" id="412755"/>
    <lineage>
        <taxon>unclassified sequences</taxon>
        <taxon>metagenomes</taxon>
        <taxon>ecological metagenomes</taxon>
    </lineage>
</organism>
<accession>X0XDA1</accession>
<dbReference type="AlphaFoldDB" id="X0XDA1"/>
<sequence length="48" mass="5654">MELQDIHSMEVKLEDVLIELKISEPERQELKKEVKDLKGLIKPLLKII</sequence>
<gene>
    <name evidence="1" type="ORF">S01H1_64215</name>
</gene>
<comment type="caution">
    <text evidence="1">The sequence shown here is derived from an EMBL/GenBank/DDBJ whole genome shotgun (WGS) entry which is preliminary data.</text>
</comment>
<dbReference type="EMBL" id="BARS01042314">
    <property type="protein sequence ID" value="GAG41055.1"/>
    <property type="molecule type" value="Genomic_DNA"/>
</dbReference>
<evidence type="ECO:0000313" key="1">
    <source>
        <dbReference type="EMBL" id="GAG41055.1"/>
    </source>
</evidence>
<name>X0XDA1_9ZZZZ</name>
<feature type="non-terminal residue" evidence="1">
    <location>
        <position position="48"/>
    </location>
</feature>
<reference evidence="1" key="1">
    <citation type="journal article" date="2014" name="Front. Microbiol.">
        <title>High frequency of phylogenetically diverse reductive dehalogenase-homologous genes in deep subseafloor sedimentary metagenomes.</title>
        <authorList>
            <person name="Kawai M."/>
            <person name="Futagami T."/>
            <person name="Toyoda A."/>
            <person name="Takaki Y."/>
            <person name="Nishi S."/>
            <person name="Hori S."/>
            <person name="Arai W."/>
            <person name="Tsubouchi T."/>
            <person name="Morono Y."/>
            <person name="Uchiyama I."/>
            <person name="Ito T."/>
            <person name="Fujiyama A."/>
            <person name="Inagaki F."/>
            <person name="Takami H."/>
        </authorList>
    </citation>
    <scope>NUCLEOTIDE SEQUENCE</scope>
    <source>
        <strain evidence="1">Expedition CK06-06</strain>
    </source>
</reference>